<comment type="caution">
    <text evidence="11">The sequence shown here is derived from an EMBL/GenBank/DDBJ whole genome shotgun (WGS) entry which is preliminary data.</text>
</comment>
<dbReference type="STRING" id="6265.A0A0B2VUE8"/>
<evidence type="ECO:0000256" key="1">
    <source>
        <dbReference type="ARBA" id="ARBA00004651"/>
    </source>
</evidence>
<keyword evidence="8" id="KW-0807">Transducer</keyword>
<name>A0A0B2VUE8_TOXCA</name>
<keyword evidence="7" id="KW-0675">Receptor</keyword>
<dbReference type="GO" id="GO:0043005">
    <property type="term" value="C:neuron projection"/>
    <property type="evidence" value="ECO:0007669"/>
    <property type="project" value="TreeGrafter"/>
</dbReference>
<dbReference type="Pfam" id="PF00001">
    <property type="entry name" value="7tm_1"/>
    <property type="match status" value="1"/>
</dbReference>
<evidence type="ECO:0000256" key="8">
    <source>
        <dbReference type="ARBA" id="ARBA00023224"/>
    </source>
</evidence>
<dbReference type="AlphaFoldDB" id="A0A0B2VUE8"/>
<evidence type="ECO:0000256" key="5">
    <source>
        <dbReference type="ARBA" id="ARBA00023040"/>
    </source>
</evidence>
<feature type="transmembrane region" description="Helical" evidence="9">
    <location>
        <begin position="7"/>
        <end position="24"/>
    </location>
</feature>
<dbReference type="Proteomes" id="UP000031036">
    <property type="component" value="Unassembled WGS sequence"/>
</dbReference>
<feature type="transmembrane region" description="Helical" evidence="9">
    <location>
        <begin position="116"/>
        <end position="137"/>
    </location>
</feature>
<evidence type="ECO:0000256" key="3">
    <source>
        <dbReference type="ARBA" id="ARBA00022692"/>
    </source>
</evidence>
<gene>
    <name evidence="11" type="ORF">Tcan_06649</name>
</gene>
<dbReference type="PANTHER" id="PTHR24229">
    <property type="entry name" value="NEUROPEPTIDES RECEPTOR"/>
    <property type="match status" value="1"/>
</dbReference>
<feature type="transmembrane region" description="Helical" evidence="9">
    <location>
        <begin position="149"/>
        <end position="165"/>
    </location>
</feature>
<dbReference type="SUPFAM" id="SSF81321">
    <property type="entry name" value="Family A G protein-coupled receptor-like"/>
    <property type="match status" value="1"/>
</dbReference>
<evidence type="ECO:0000256" key="6">
    <source>
        <dbReference type="ARBA" id="ARBA00023136"/>
    </source>
</evidence>
<dbReference type="GO" id="GO:0005886">
    <property type="term" value="C:plasma membrane"/>
    <property type="evidence" value="ECO:0007669"/>
    <property type="project" value="UniProtKB-SubCell"/>
</dbReference>
<dbReference type="GO" id="GO:0007218">
    <property type="term" value="P:neuropeptide signaling pathway"/>
    <property type="evidence" value="ECO:0007669"/>
    <property type="project" value="TreeGrafter"/>
</dbReference>
<dbReference type="PANTHER" id="PTHR24229:SF4">
    <property type="entry name" value="CHEMERIN-LIKE RECEPTOR 2"/>
    <property type="match status" value="1"/>
</dbReference>
<evidence type="ECO:0000259" key="10">
    <source>
        <dbReference type="PROSITE" id="PS50262"/>
    </source>
</evidence>
<dbReference type="GO" id="GO:0042923">
    <property type="term" value="F:neuropeptide binding"/>
    <property type="evidence" value="ECO:0007669"/>
    <property type="project" value="TreeGrafter"/>
</dbReference>
<dbReference type="PROSITE" id="PS50262">
    <property type="entry name" value="G_PROTEIN_RECEP_F1_2"/>
    <property type="match status" value="1"/>
</dbReference>
<evidence type="ECO:0000256" key="4">
    <source>
        <dbReference type="ARBA" id="ARBA00022989"/>
    </source>
</evidence>
<accession>A0A0B2VUE8</accession>
<dbReference type="InterPro" id="IPR000276">
    <property type="entry name" value="GPCR_Rhodpsn"/>
</dbReference>
<evidence type="ECO:0000313" key="12">
    <source>
        <dbReference type="Proteomes" id="UP000031036"/>
    </source>
</evidence>
<keyword evidence="6 9" id="KW-0472">Membrane</keyword>
<sequence length="178" mass="21099">MRAIPLSLGVMVCIAVPVVPWAIYTDSYDMRWQADSGRNVTATVCINTMPDGMFLLFVSYLVTCGFICPLFVMSLCYYLLIRHVKRRLHERLVSGAMAHQPKYVCKLTRSIWRVSAFHFICWTPFWFFTVAPTLVVVFDWDTELEGDNWYVFFFFYSLIFFRHSNKTCWWTNFKPFRC</sequence>
<feature type="domain" description="G-protein coupled receptors family 1 profile" evidence="10">
    <location>
        <begin position="1"/>
        <end position="130"/>
    </location>
</feature>
<dbReference type="OrthoDB" id="6076970at2759"/>
<organism evidence="11 12">
    <name type="scientific">Toxocara canis</name>
    <name type="common">Canine roundworm</name>
    <dbReference type="NCBI Taxonomy" id="6265"/>
    <lineage>
        <taxon>Eukaryota</taxon>
        <taxon>Metazoa</taxon>
        <taxon>Ecdysozoa</taxon>
        <taxon>Nematoda</taxon>
        <taxon>Chromadorea</taxon>
        <taxon>Rhabditida</taxon>
        <taxon>Spirurina</taxon>
        <taxon>Ascaridomorpha</taxon>
        <taxon>Ascaridoidea</taxon>
        <taxon>Toxocaridae</taxon>
        <taxon>Toxocara</taxon>
    </lineage>
</organism>
<evidence type="ECO:0000256" key="9">
    <source>
        <dbReference type="SAM" id="Phobius"/>
    </source>
</evidence>
<reference evidence="11 12" key="1">
    <citation type="submission" date="2014-11" db="EMBL/GenBank/DDBJ databases">
        <title>Genetic blueprint of the zoonotic pathogen Toxocara canis.</title>
        <authorList>
            <person name="Zhu X.-Q."/>
            <person name="Korhonen P.K."/>
            <person name="Cai H."/>
            <person name="Young N.D."/>
            <person name="Nejsum P."/>
            <person name="von Samson-Himmelstjerna G."/>
            <person name="Boag P.R."/>
            <person name="Tan P."/>
            <person name="Li Q."/>
            <person name="Min J."/>
            <person name="Yang Y."/>
            <person name="Wang X."/>
            <person name="Fang X."/>
            <person name="Hall R.S."/>
            <person name="Hofmann A."/>
            <person name="Sternberg P.W."/>
            <person name="Jex A.R."/>
            <person name="Gasser R.B."/>
        </authorList>
    </citation>
    <scope>NUCLEOTIDE SEQUENCE [LARGE SCALE GENOMIC DNA]</scope>
    <source>
        <strain evidence="11">PN_DK_2014</strain>
    </source>
</reference>
<keyword evidence="4 9" id="KW-1133">Transmembrane helix</keyword>
<keyword evidence="5" id="KW-0297">G-protein coupled receptor</keyword>
<feature type="transmembrane region" description="Helical" evidence="9">
    <location>
        <begin position="57"/>
        <end position="81"/>
    </location>
</feature>
<dbReference type="EMBL" id="JPKZ01000842">
    <property type="protein sequence ID" value="KHN85268.1"/>
    <property type="molecule type" value="Genomic_DNA"/>
</dbReference>
<dbReference type="PRINTS" id="PR00237">
    <property type="entry name" value="GPCRRHODOPSN"/>
</dbReference>
<dbReference type="Gene3D" id="1.20.1070.10">
    <property type="entry name" value="Rhodopsin 7-helix transmembrane proteins"/>
    <property type="match status" value="1"/>
</dbReference>
<evidence type="ECO:0000256" key="2">
    <source>
        <dbReference type="ARBA" id="ARBA00022475"/>
    </source>
</evidence>
<protein>
    <recommendedName>
        <fullName evidence="10">G-protein coupled receptors family 1 profile domain-containing protein</fullName>
    </recommendedName>
</protein>
<dbReference type="GO" id="GO:0004930">
    <property type="term" value="F:G protein-coupled receptor activity"/>
    <property type="evidence" value="ECO:0007669"/>
    <property type="project" value="UniProtKB-KW"/>
</dbReference>
<keyword evidence="2" id="KW-1003">Cell membrane</keyword>
<evidence type="ECO:0000313" key="11">
    <source>
        <dbReference type="EMBL" id="KHN85268.1"/>
    </source>
</evidence>
<comment type="subcellular location">
    <subcellularLocation>
        <location evidence="1">Cell membrane</location>
        <topology evidence="1">Multi-pass membrane protein</topology>
    </subcellularLocation>
</comment>
<keyword evidence="12" id="KW-1185">Reference proteome</keyword>
<evidence type="ECO:0000256" key="7">
    <source>
        <dbReference type="ARBA" id="ARBA00023170"/>
    </source>
</evidence>
<keyword evidence="3 9" id="KW-0812">Transmembrane</keyword>
<dbReference type="InterPro" id="IPR017452">
    <property type="entry name" value="GPCR_Rhodpsn_7TM"/>
</dbReference>
<proteinExistence type="predicted"/>